<dbReference type="SUPFAM" id="SSF47336">
    <property type="entry name" value="ACP-like"/>
    <property type="match status" value="1"/>
</dbReference>
<dbReference type="PROSITE" id="PS50075">
    <property type="entry name" value="CARRIER"/>
    <property type="match status" value="1"/>
</dbReference>
<sequence>MQINFDEFVIFICERYGITKEEAIEKDDFEQLGLDSLSLYSLVDDAEQKFNVEIDTDDITEINSITKIFNYINNKRNE</sequence>
<evidence type="ECO:0000313" key="4">
    <source>
        <dbReference type="Proteomes" id="UP001299409"/>
    </source>
</evidence>
<dbReference type="Gene3D" id="1.10.1200.10">
    <property type="entry name" value="ACP-like"/>
    <property type="match status" value="1"/>
</dbReference>
<gene>
    <name evidence="3" type="ORF">IBLFYP30_01442</name>
    <name evidence="2" type="ORF">LIP50_13155</name>
</gene>
<dbReference type="Proteomes" id="UP001299409">
    <property type="component" value="Unassembled WGS sequence"/>
</dbReference>
<organism evidence="3">
    <name type="scientific">Intestinibacter bartlettii</name>
    <dbReference type="NCBI Taxonomy" id="261299"/>
    <lineage>
        <taxon>Bacteria</taxon>
        <taxon>Bacillati</taxon>
        <taxon>Bacillota</taxon>
        <taxon>Clostridia</taxon>
        <taxon>Peptostreptococcales</taxon>
        <taxon>Peptostreptococcaceae</taxon>
        <taxon>Intestinibacter</taxon>
    </lineage>
</organism>
<evidence type="ECO:0000313" key="2">
    <source>
        <dbReference type="EMBL" id="MCB5447147.1"/>
    </source>
</evidence>
<dbReference type="InterPro" id="IPR009081">
    <property type="entry name" value="PP-bd_ACP"/>
</dbReference>
<dbReference type="EMBL" id="CACRUE010000024">
    <property type="protein sequence ID" value="VYT98034.1"/>
    <property type="molecule type" value="Genomic_DNA"/>
</dbReference>
<reference evidence="3" key="1">
    <citation type="submission" date="2019-11" db="EMBL/GenBank/DDBJ databases">
        <authorList>
            <person name="Feng L."/>
        </authorList>
    </citation>
    <scope>NUCLEOTIDE SEQUENCE</scope>
    <source>
        <strain evidence="3">IbartlettiiLFYP30</strain>
    </source>
</reference>
<protein>
    <submittedName>
        <fullName evidence="3">Acyl carrier protein</fullName>
    </submittedName>
</protein>
<evidence type="ECO:0000259" key="1">
    <source>
        <dbReference type="PROSITE" id="PS50075"/>
    </source>
</evidence>
<proteinExistence type="predicted"/>
<dbReference type="AlphaFoldDB" id="A0A6N3B031"/>
<dbReference type="EMBL" id="JAJBMB010000017">
    <property type="protein sequence ID" value="MCB5447147.1"/>
    <property type="molecule type" value="Genomic_DNA"/>
</dbReference>
<keyword evidence="4" id="KW-1185">Reference proteome</keyword>
<reference evidence="2 4" key="2">
    <citation type="submission" date="2021-10" db="EMBL/GenBank/DDBJ databases">
        <title>Collection of gut derived symbiotic bacterial strains cultured from healthy donors.</title>
        <authorList>
            <person name="Lin H."/>
            <person name="Littmann E."/>
            <person name="Claire K."/>
            <person name="Pamer E."/>
        </authorList>
    </citation>
    <scope>NUCLEOTIDE SEQUENCE [LARGE SCALE GENOMIC DNA]</scope>
    <source>
        <strain evidence="2 4">MSK.17.68</strain>
    </source>
</reference>
<dbReference type="RefSeq" id="WP_024037157.1">
    <property type="nucleotide sequence ID" value="NZ_BAABXU010000001.1"/>
</dbReference>
<dbReference type="InterPro" id="IPR036736">
    <property type="entry name" value="ACP-like_sf"/>
</dbReference>
<dbReference type="Pfam" id="PF00550">
    <property type="entry name" value="PP-binding"/>
    <property type="match status" value="1"/>
</dbReference>
<feature type="domain" description="Carrier" evidence="1">
    <location>
        <begin position="2"/>
        <end position="76"/>
    </location>
</feature>
<evidence type="ECO:0000313" key="3">
    <source>
        <dbReference type="EMBL" id="VYT98034.1"/>
    </source>
</evidence>
<name>A0A6N3B031_9FIRM</name>
<accession>A0A6N3B031</accession>